<comment type="subcellular location">
    <subcellularLocation>
        <location evidence="2">Cell inner membrane</location>
        <topology evidence="2">Multi-pass membrane protein</topology>
    </subcellularLocation>
    <subcellularLocation>
        <location evidence="10">Cell membrane</location>
        <topology evidence="10">Multi-pass membrane protein</topology>
    </subcellularLocation>
</comment>
<dbReference type="Pfam" id="PF00528">
    <property type="entry name" value="BPD_transp_1"/>
    <property type="match status" value="1"/>
</dbReference>
<dbReference type="CDD" id="cd06261">
    <property type="entry name" value="TM_PBP2"/>
    <property type="match status" value="1"/>
</dbReference>
<dbReference type="PANTHER" id="PTHR30614">
    <property type="entry name" value="MEMBRANE COMPONENT OF AMINO ACID ABC TRANSPORTER"/>
    <property type="match status" value="1"/>
</dbReference>
<evidence type="ECO:0000256" key="9">
    <source>
        <dbReference type="ARBA" id="ARBA00023136"/>
    </source>
</evidence>
<organism evidence="12 13">
    <name type="scientific">Pseudodesulfovibrio profundus</name>
    <dbReference type="NCBI Taxonomy" id="57320"/>
    <lineage>
        <taxon>Bacteria</taxon>
        <taxon>Pseudomonadati</taxon>
        <taxon>Thermodesulfobacteriota</taxon>
        <taxon>Desulfovibrionia</taxon>
        <taxon>Desulfovibrionales</taxon>
        <taxon>Desulfovibrionaceae</taxon>
    </lineage>
</organism>
<dbReference type="GO" id="GO:0006865">
    <property type="term" value="P:amino acid transport"/>
    <property type="evidence" value="ECO:0007669"/>
    <property type="project" value="UniProtKB-KW"/>
</dbReference>
<keyword evidence="9 10" id="KW-0472">Membrane</keyword>
<dbReference type="NCBIfam" id="TIGR01726">
    <property type="entry name" value="HEQRo_perm_3TM"/>
    <property type="match status" value="1"/>
</dbReference>
<keyword evidence="6 10" id="KW-0812">Transmembrane</keyword>
<keyword evidence="4 10" id="KW-0813">Transport</keyword>
<dbReference type="Gene3D" id="1.10.3720.10">
    <property type="entry name" value="MetI-like"/>
    <property type="match status" value="1"/>
</dbReference>
<dbReference type="GO" id="GO:0022857">
    <property type="term" value="F:transmembrane transporter activity"/>
    <property type="evidence" value="ECO:0007669"/>
    <property type="project" value="InterPro"/>
</dbReference>
<evidence type="ECO:0000256" key="2">
    <source>
        <dbReference type="ARBA" id="ARBA00004429"/>
    </source>
</evidence>
<dbReference type="SUPFAM" id="SSF161098">
    <property type="entry name" value="MetI-like"/>
    <property type="match status" value="1"/>
</dbReference>
<feature type="transmembrane region" description="Helical" evidence="10">
    <location>
        <begin position="12"/>
        <end position="32"/>
    </location>
</feature>
<dbReference type="OrthoDB" id="5470298at2"/>
<evidence type="ECO:0000256" key="10">
    <source>
        <dbReference type="RuleBase" id="RU363032"/>
    </source>
</evidence>
<evidence type="ECO:0000313" key="13">
    <source>
        <dbReference type="Proteomes" id="UP000219215"/>
    </source>
</evidence>
<feature type="transmembrane region" description="Helical" evidence="10">
    <location>
        <begin position="76"/>
        <end position="94"/>
    </location>
</feature>
<protein>
    <submittedName>
        <fullName evidence="12">Glutamine transport system permease protein GlnP</fullName>
    </submittedName>
</protein>
<sequence length="296" mass="33489">MSYPHHRKKLKITLLDAAILAALAGAVFYLVFKAATGLNYHWKWEIIPQYILRFDDASGSWEAGLLLQGLYTTLRLSIWGTILALIVGIIFGLFRVSPSLFKRQIATTYIGLIRNTPPLVLIFIFYFFIGDQIMKAINLETFIDGLPTEYKSALSFFIGPINRAPQFFSAVLTLALFEAAYIAEIVRAGVQSVETGQWEASTALGMRRSQCLRYVILPQALQRMLPALAGQFISIIKDSAIVSVISIEELTFQAQQIMTTTYRSFEIWTTVFIMYFVLTFLCSIAIRKLELVLQRN</sequence>
<dbReference type="InterPro" id="IPR035906">
    <property type="entry name" value="MetI-like_sf"/>
</dbReference>
<dbReference type="KEGG" id="pprf:DPRO_0849"/>
<dbReference type="AlphaFoldDB" id="A0A2C8F5F5"/>
<comment type="function">
    <text evidence="1">Part of the binding-protein-dependent transport system for glutamine; probably responsible for the translocation of the substrate across the membrane.</text>
</comment>
<evidence type="ECO:0000256" key="3">
    <source>
        <dbReference type="ARBA" id="ARBA00010072"/>
    </source>
</evidence>
<comment type="similarity">
    <text evidence="3">Belongs to the binding-protein-dependent transport system permease family. HisMQ subfamily.</text>
</comment>
<name>A0A2C8F5F5_9BACT</name>
<dbReference type="RefSeq" id="WP_097010940.1">
    <property type="nucleotide sequence ID" value="NZ_LT907975.1"/>
</dbReference>
<dbReference type="InterPro" id="IPR043429">
    <property type="entry name" value="ArtM/GltK/GlnP/TcyL/YhdX-like"/>
</dbReference>
<keyword evidence="13" id="KW-1185">Reference proteome</keyword>
<evidence type="ECO:0000259" key="11">
    <source>
        <dbReference type="PROSITE" id="PS50928"/>
    </source>
</evidence>
<dbReference type="EMBL" id="LT907975">
    <property type="protein sequence ID" value="SOB57739.1"/>
    <property type="molecule type" value="Genomic_DNA"/>
</dbReference>
<evidence type="ECO:0000256" key="4">
    <source>
        <dbReference type="ARBA" id="ARBA00022448"/>
    </source>
</evidence>
<feature type="transmembrane region" description="Helical" evidence="10">
    <location>
        <begin position="267"/>
        <end position="286"/>
    </location>
</feature>
<dbReference type="InterPro" id="IPR000515">
    <property type="entry name" value="MetI-like"/>
</dbReference>
<feature type="transmembrane region" description="Helical" evidence="10">
    <location>
        <begin position="106"/>
        <end position="129"/>
    </location>
</feature>
<evidence type="ECO:0000256" key="1">
    <source>
        <dbReference type="ARBA" id="ARBA00003159"/>
    </source>
</evidence>
<dbReference type="GO" id="GO:0043190">
    <property type="term" value="C:ATP-binding cassette (ABC) transporter complex"/>
    <property type="evidence" value="ECO:0007669"/>
    <property type="project" value="InterPro"/>
</dbReference>
<evidence type="ECO:0000256" key="6">
    <source>
        <dbReference type="ARBA" id="ARBA00022692"/>
    </source>
</evidence>
<accession>A0A2C8F5F5</accession>
<evidence type="ECO:0000256" key="7">
    <source>
        <dbReference type="ARBA" id="ARBA00022970"/>
    </source>
</evidence>
<evidence type="ECO:0000313" key="12">
    <source>
        <dbReference type="EMBL" id="SOB57739.1"/>
    </source>
</evidence>
<evidence type="ECO:0000256" key="5">
    <source>
        <dbReference type="ARBA" id="ARBA00022475"/>
    </source>
</evidence>
<feature type="domain" description="ABC transmembrane type-1" evidence="11">
    <location>
        <begin position="70"/>
        <end position="286"/>
    </location>
</feature>
<keyword evidence="7" id="KW-0029">Amino-acid transport</keyword>
<gene>
    <name evidence="12" type="primary">glnP</name>
    <name evidence="12" type="ORF">DPRO_0849</name>
</gene>
<keyword evidence="8 10" id="KW-1133">Transmembrane helix</keyword>
<dbReference type="PANTHER" id="PTHR30614:SF20">
    <property type="entry name" value="GLUTAMINE TRANSPORT SYSTEM PERMEASE PROTEIN GLNP"/>
    <property type="match status" value="1"/>
</dbReference>
<evidence type="ECO:0000256" key="8">
    <source>
        <dbReference type="ARBA" id="ARBA00022989"/>
    </source>
</evidence>
<reference evidence="13" key="1">
    <citation type="submission" date="2017-09" db="EMBL/GenBank/DDBJ databases">
        <authorList>
            <person name="Regsiter A."/>
            <person name="William W."/>
        </authorList>
    </citation>
    <scope>NUCLEOTIDE SEQUENCE [LARGE SCALE GENOMIC DNA]</scope>
    <source>
        <strain evidence="13">500-1</strain>
    </source>
</reference>
<proteinExistence type="inferred from homology"/>
<dbReference type="Proteomes" id="UP000219215">
    <property type="component" value="Chromosome DPRO"/>
</dbReference>
<dbReference type="PROSITE" id="PS50928">
    <property type="entry name" value="ABC_TM1"/>
    <property type="match status" value="1"/>
</dbReference>
<dbReference type="InterPro" id="IPR010065">
    <property type="entry name" value="AA_ABC_transptr_permease_3TM"/>
</dbReference>
<keyword evidence="5" id="KW-1003">Cell membrane</keyword>